<organism evidence="4 6">
    <name type="scientific">Turicibacter bilis</name>
    <dbReference type="NCBI Taxonomy" id="2735723"/>
    <lineage>
        <taxon>Bacteria</taxon>
        <taxon>Bacillati</taxon>
        <taxon>Bacillota</taxon>
        <taxon>Erysipelotrichia</taxon>
        <taxon>Erysipelotrichales</taxon>
        <taxon>Turicibacteraceae</taxon>
        <taxon>Turicibacter</taxon>
    </lineage>
</organism>
<dbReference type="Proteomes" id="UP001058016">
    <property type="component" value="Chromosome"/>
</dbReference>
<dbReference type="PANTHER" id="PTHR35793:SF2">
    <property type="entry name" value="INNER MEMBRANE PROTEIN YJIG"/>
    <property type="match status" value="1"/>
</dbReference>
<evidence type="ECO:0000313" key="4">
    <source>
        <dbReference type="EMBL" id="UUF09724.1"/>
    </source>
</evidence>
<dbReference type="InterPro" id="IPR011642">
    <property type="entry name" value="Gate_dom"/>
</dbReference>
<proteinExistence type="predicted"/>
<evidence type="ECO:0000259" key="2">
    <source>
        <dbReference type="Pfam" id="PF07670"/>
    </source>
</evidence>
<accession>A0A9Q9CIV8</accession>
<feature type="transmembrane region" description="Helical" evidence="1">
    <location>
        <begin position="49"/>
        <end position="71"/>
    </location>
</feature>
<keyword evidence="1" id="KW-0812">Transmembrane</keyword>
<dbReference type="Pfam" id="PF07670">
    <property type="entry name" value="Gate"/>
    <property type="match status" value="1"/>
</dbReference>
<sequence>MKEGDAVGAISVYVLPVFLLSVFMMAFVNKTNAFDHFVEGAKEGMRTTVSLVPNIVGMIVAIKVFLASGIVDAIAQFLNPVLTAIHVDAHVLPLMILRPLSGSAALSVTTDLISIYGPDSTVGRLASIMQGSTDTTIYIITVYFAAVGLSEMKHALKLGLTADLIGFFAAILAVSLFF</sequence>
<feature type="domain" description="Nucleoside transporter/FeoB GTPase Gate" evidence="2">
    <location>
        <begin position="49"/>
        <end position="149"/>
    </location>
</feature>
<feature type="transmembrane region" description="Helical" evidence="1">
    <location>
        <begin position="158"/>
        <end position="177"/>
    </location>
</feature>
<dbReference type="EMBL" id="CP071250">
    <property type="protein sequence ID" value="UUF09724.1"/>
    <property type="molecule type" value="Genomic_DNA"/>
</dbReference>
<dbReference type="GO" id="GO:0005886">
    <property type="term" value="C:plasma membrane"/>
    <property type="evidence" value="ECO:0007669"/>
    <property type="project" value="TreeGrafter"/>
</dbReference>
<keyword evidence="1" id="KW-0472">Membrane</keyword>
<dbReference type="PANTHER" id="PTHR35793">
    <property type="entry name" value="INNER MEMBRANE PROTEIN YJIG"/>
    <property type="match status" value="1"/>
</dbReference>
<evidence type="ECO:0000313" key="5">
    <source>
        <dbReference type="Proteomes" id="UP001058016"/>
    </source>
</evidence>
<dbReference type="InterPro" id="IPR052549">
    <property type="entry name" value="SpmB"/>
</dbReference>
<feature type="transmembrane region" description="Helical" evidence="1">
    <location>
        <begin position="6"/>
        <end position="28"/>
    </location>
</feature>
<dbReference type="AlphaFoldDB" id="A0A9Q9CIV8"/>
<reference evidence="4 5" key="1">
    <citation type="submission" date="2021-03" db="EMBL/GenBank/DDBJ databases">
        <title>Comparative Genomics and Metabolomics in the genus Turicibacter.</title>
        <authorList>
            <person name="Maki J."/>
            <person name="Looft T."/>
        </authorList>
    </citation>
    <scope>NUCLEOTIDE SEQUENCE</scope>
    <source>
        <strain evidence="4">ISU324</strain>
        <strain evidence="3 5">MMM721</strain>
    </source>
</reference>
<dbReference type="Proteomes" id="UP001058072">
    <property type="component" value="Chromosome"/>
</dbReference>
<keyword evidence="1" id="KW-1133">Transmembrane helix</keyword>
<name>A0A9Q9CIV8_9FIRM</name>
<evidence type="ECO:0000313" key="6">
    <source>
        <dbReference type="Proteomes" id="UP001058072"/>
    </source>
</evidence>
<keyword evidence="5" id="KW-1185">Reference proteome</keyword>
<evidence type="ECO:0000256" key="1">
    <source>
        <dbReference type="SAM" id="Phobius"/>
    </source>
</evidence>
<gene>
    <name evidence="3" type="ORF">J0J69_04400</name>
    <name evidence="4" type="ORF">J0J70_10580</name>
</gene>
<evidence type="ECO:0000313" key="3">
    <source>
        <dbReference type="EMBL" id="UUF07230.1"/>
    </source>
</evidence>
<protein>
    <submittedName>
        <fullName evidence="4">Spore maturation protein</fullName>
    </submittedName>
</protein>
<dbReference type="EMBL" id="CP071249">
    <property type="protein sequence ID" value="UUF07230.1"/>
    <property type="molecule type" value="Genomic_DNA"/>
</dbReference>